<reference evidence="6 7" key="1">
    <citation type="journal article" date="2018" name="Mol. Genet. Genomics">
        <title>The red deer Cervus elaphus genome CerEla1.0: sequencing, annotating, genes, and chromosomes.</title>
        <authorList>
            <person name="Bana N.A."/>
            <person name="Nyiri A."/>
            <person name="Nagy J."/>
            <person name="Frank K."/>
            <person name="Nagy T."/>
            <person name="Steger V."/>
            <person name="Schiller M."/>
            <person name="Lakatos P."/>
            <person name="Sugar L."/>
            <person name="Horn P."/>
            <person name="Barta E."/>
            <person name="Orosz L."/>
        </authorList>
    </citation>
    <scope>NUCLEOTIDE SEQUENCE [LARGE SCALE GENOMIC DNA]</scope>
    <source>
        <strain evidence="6">Hungarian</strain>
    </source>
</reference>
<keyword evidence="7" id="KW-1185">Reference proteome</keyword>
<evidence type="ECO:0000256" key="1">
    <source>
        <dbReference type="ARBA" id="ARBA00022729"/>
    </source>
</evidence>
<dbReference type="SMART" id="SM00281">
    <property type="entry name" value="LamB"/>
    <property type="match status" value="1"/>
</dbReference>
<protein>
    <recommendedName>
        <fullName evidence="5">Laminin IV type A domain-containing protein</fullName>
    </recommendedName>
</protein>
<dbReference type="OrthoDB" id="10011303at2759"/>
<organism evidence="6 7">
    <name type="scientific">Cervus elaphus hippelaphus</name>
    <name type="common">European red deer</name>
    <dbReference type="NCBI Taxonomy" id="46360"/>
    <lineage>
        <taxon>Eukaryota</taxon>
        <taxon>Metazoa</taxon>
        <taxon>Chordata</taxon>
        <taxon>Craniata</taxon>
        <taxon>Vertebrata</taxon>
        <taxon>Euteleostomi</taxon>
        <taxon>Mammalia</taxon>
        <taxon>Eutheria</taxon>
        <taxon>Laurasiatheria</taxon>
        <taxon>Artiodactyla</taxon>
        <taxon>Ruminantia</taxon>
        <taxon>Pecora</taxon>
        <taxon>Cervidae</taxon>
        <taxon>Cervinae</taxon>
        <taxon>Cervus</taxon>
    </lineage>
</organism>
<evidence type="ECO:0000256" key="3">
    <source>
        <dbReference type="ARBA" id="ARBA00023157"/>
    </source>
</evidence>
<evidence type="ECO:0000313" key="6">
    <source>
        <dbReference type="EMBL" id="OWK01707.1"/>
    </source>
</evidence>
<feature type="non-terminal residue" evidence="6">
    <location>
        <position position="145"/>
    </location>
</feature>
<comment type="caution">
    <text evidence="6">The sequence shown here is derived from an EMBL/GenBank/DDBJ whole genome shotgun (WGS) entry which is preliminary data.</text>
</comment>
<keyword evidence="4" id="KW-0325">Glycoprotein</keyword>
<evidence type="ECO:0000313" key="7">
    <source>
        <dbReference type="Proteomes" id="UP000242450"/>
    </source>
</evidence>
<dbReference type="InterPro" id="IPR000034">
    <property type="entry name" value="Laminin_IV"/>
</dbReference>
<dbReference type="Pfam" id="PF00052">
    <property type="entry name" value="Laminin_B"/>
    <property type="match status" value="1"/>
</dbReference>
<name>A0A212C6T7_CEREH</name>
<gene>
    <name evidence="6" type="ORF">Celaphus_00017703</name>
</gene>
<dbReference type="PROSITE" id="PS51115">
    <property type="entry name" value="LAMININ_IVA"/>
    <property type="match status" value="1"/>
</dbReference>
<keyword evidence="2" id="KW-0677">Repeat</keyword>
<evidence type="ECO:0000256" key="4">
    <source>
        <dbReference type="ARBA" id="ARBA00023180"/>
    </source>
</evidence>
<accession>A0A212C6T7</accession>
<feature type="domain" description="Laminin IV type A" evidence="5">
    <location>
        <begin position="1"/>
        <end position="132"/>
    </location>
</feature>
<sequence>LLAYGGTLRYSVAFYASDGIGTSNLEPQVLIKGGRTRKQVIYVDAPAPENGVRQEQEVGMKENFWKYFNSVSEEPVTRSDFMSILSNIEYILIKASYGQGLQQSRLSNISMEVGRKAEESHAGREVAFLLEKCLCPPGTAGLSCQ</sequence>
<dbReference type="AlphaFoldDB" id="A0A212C6T7"/>
<evidence type="ECO:0000259" key="5">
    <source>
        <dbReference type="PROSITE" id="PS51115"/>
    </source>
</evidence>
<dbReference type="EMBL" id="MKHE01000027">
    <property type="protein sequence ID" value="OWK01707.1"/>
    <property type="molecule type" value="Genomic_DNA"/>
</dbReference>
<keyword evidence="3" id="KW-1015">Disulfide bond</keyword>
<proteinExistence type="predicted"/>
<feature type="non-terminal residue" evidence="6">
    <location>
        <position position="1"/>
    </location>
</feature>
<keyword evidence="1" id="KW-0732">Signal</keyword>
<dbReference type="Proteomes" id="UP000242450">
    <property type="component" value="Chromosome 27"/>
</dbReference>
<evidence type="ECO:0000256" key="2">
    <source>
        <dbReference type="ARBA" id="ARBA00022737"/>
    </source>
</evidence>